<dbReference type="OrthoDB" id="9784332at2"/>
<accession>A0A075U1D9</accession>
<dbReference type="GO" id="GO:0016887">
    <property type="term" value="F:ATP hydrolysis activity"/>
    <property type="evidence" value="ECO:0007669"/>
    <property type="project" value="InterPro"/>
</dbReference>
<dbReference type="PROSITE" id="PS00211">
    <property type="entry name" value="ABC_TRANSPORTER_1"/>
    <property type="match status" value="1"/>
</dbReference>
<dbReference type="NCBIfam" id="NF010156">
    <property type="entry name" value="PRK13635.1"/>
    <property type="match status" value="1"/>
</dbReference>
<dbReference type="PANTHER" id="PTHR43553">
    <property type="entry name" value="HEAVY METAL TRANSPORTER"/>
    <property type="match status" value="1"/>
</dbReference>
<evidence type="ECO:0000256" key="6">
    <source>
        <dbReference type="ARBA" id="ARBA00022840"/>
    </source>
</evidence>
<keyword evidence="5" id="KW-0547">Nucleotide-binding</keyword>
<keyword evidence="11" id="KW-1185">Reference proteome</keyword>
<dbReference type="InterPro" id="IPR015856">
    <property type="entry name" value="ABC_transpr_CbiO/EcfA_su"/>
</dbReference>
<dbReference type="KEGG" id="wci:WS105_1107"/>
<dbReference type="InterPro" id="IPR003439">
    <property type="entry name" value="ABC_transporter-like_ATP-bd"/>
</dbReference>
<dbReference type="GO" id="GO:0043190">
    <property type="term" value="C:ATP-binding cassette (ABC) transporter complex"/>
    <property type="evidence" value="ECO:0007669"/>
    <property type="project" value="TreeGrafter"/>
</dbReference>
<dbReference type="CDD" id="cd03225">
    <property type="entry name" value="ABC_cobalt_CbiO_domain1"/>
    <property type="match status" value="1"/>
</dbReference>
<dbReference type="EMBL" id="CP009223">
    <property type="protein sequence ID" value="AIM63363.1"/>
    <property type="molecule type" value="Genomic_DNA"/>
</dbReference>
<evidence type="ECO:0000256" key="4">
    <source>
        <dbReference type="ARBA" id="ARBA00022475"/>
    </source>
</evidence>
<dbReference type="PROSITE" id="PS50893">
    <property type="entry name" value="ABC_TRANSPORTER_2"/>
    <property type="match status" value="1"/>
</dbReference>
<dbReference type="KEGG" id="wct:WS74_1112"/>
<dbReference type="FunFam" id="3.40.50.300:FF:000224">
    <property type="entry name" value="Energy-coupling factor transporter ATP-binding protein EcfA"/>
    <property type="match status" value="1"/>
</dbReference>
<gene>
    <name evidence="10" type="ORF">WS74_1112</name>
</gene>
<evidence type="ECO:0000256" key="3">
    <source>
        <dbReference type="ARBA" id="ARBA00022448"/>
    </source>
</evidence>
<dbReference type="AlphaFoldDB" id="A0A075U1D9"/>
<sequence length="280" mass="30900">MANIIEVNDISFTYQNADQPALEHINLTIQQGEWVAIIGRNGSGKSTFAKLLNYLLVPTEGTIKIDGVLVDADNVWTIRDLVGMVFQNPDNQFVGATVEDDVAFGLENRNMPREEMLPRVASVLDRVHMSEFADREPARLSGGQKQRVAIASVLAVEPKILILDEATAMLDPQGRTEMIALVRELKAAMGDELTVLSITHDIDEASHADKVVVLSDGQIREIGQPADIFVNAHKLRELGLSVPFAEQLKEKLVARGITVPEAYMTTEGMADWLWQSISKK</sequence>
<dbReference type="KEGG" id="wce:WS08_1044"/>
<protein>
    <submittedName>
        <fullName evidence="10">Energy-coupling factor transporter ATP-binding protein EcfA</fullName>
    </submittedName>
</protein>
<dbReference type="NCBIfam" id="NF010167">
    <property type="entry name" value="PRK13648.1"/>
    <property type="match status" value="1"/>
</dbReference>
<dbReference type="Pfam" id="PF00005">
    <property type="entry name" value="ABC_tran"/>
    <property type="match status" value="1"/>
</dbReference>
<evidence type="ECO:0000259" key="9">
    <source>
        <dbReference type="PROSITE" id="PS50893"/>
    </source>
</evidence>
<dbReference type="PANTHER" id="PTHR43553:SF24">
    <property type="entry name" value="ENERGY-COUPLING FACTOR TRANSPORTER ATP-BINDING PROTEIN ECFA1"/>
    <property type="match status" value="1"/>
</dbReference>
<keyword evidence="6 10" id="KW-0067">ATP-binding</keyword>
<reference evidence="10 11" key="1">
    <citation type="journal article" date="2014" name="Genome Announc.">
        <title>Complete Genome Sequences of Fish Pathogenic Weissella ceti Strains WS74 and WS105.</title>
        <authorList>
            <person name="Figueiredo H.C."/>
            <person name="Leal C.A."/>
            <person name="Dorella F.A."/>
            <person name="Carvalho A.F."/>
            <person name="Soares S.C."/>
            <person name="Pereira F.L."/>
            <person name="Azevedo V.A."/>
        </authorList>
    </citation>
    <scope>NUCLEOTIDE SEQUENCE [LARGE SCALE GENOMIC DNA]</scope>
    <source>
        <strain evidence="10 11">WS74</strain>
    </source>
</reference>
<dbReference type="InterPro" id="IPR030947">
    <property type="entry name" value="EcfA_1"/>
</dbReference>
<keyword evidence="7" id="KW-1278">Translocase</keyword>
<dbReference type="GO" id="GO:0005524">
    <property type="term" value="F:ATP binding"/>
    <property type="evidence" value="ECO:0007669"/>
    <property type="project" value="UniProtKB-KW"/>
</dbReference>
<evidence type="ECO:0000256" key="5">
    <source>
        <dbReference type="ARBA" id="ARBA00022741"/>
    </source>
</evidence>
<evidence type="ECO:0000256" key="2">
    <source>
        <dbReference type="ARBA" id="ARBA00005417"/>
    </source>
</evidence>
<keyword evidence="3" id="KW-0813">Transport</keyword>
<dbReference type="PATRIC" id="fig|759620.7.peg.1068"/>
<reference evidence="11" key="2">
    <citation type="submission" date="2014-08" db="EMBL/GenBank/DDBJ databases">
        <title>Complete genome of Weissella ceti strain WS74 isolated from diseased rainbow trout in Brazil.</title>
        <authorList>
            <person name="Figueiredo H.C.P."/>
            <person name="Leal C.A.G."/>
            <person name="Pereira F.L."/>
            <person name="Soares S.C."/>
            <person name="Dorella F.A."/>
            <person name="Carvalho A.F."/>
            <person name="Azevedo V.A.C."/>
        </authorList>
    </citation>
    <scope>NUCLEOTIDE SEQUENCE [LARGE SCALE GENOMIC DNA]</scope>
    <source>
        <strain evidence="11">WS74</strain>
    </source>
</reference>
<dbReference type="Gene3D" id="3.40.50.300">
    <property type="entry name" value="P-loop containing nucleotide triphosphate hydrolases"/>
    <property type="match status" value="1"/>
</dbReference>
<dbReference type="InterPro" id="IPR050095">
    <property type="entry name" value="ECF_ABC_transporter_ATP-bd"/>
</dbReference>
<evidence type="ECO:0000313" key="11">
    <source>
        <dbReference type="Proteomes" id="UP000029079"/>
    </source>
</evidence>
<dbReference type="Proteomes" id="UP000029079">
    <property type="component" value="Chromosome"/>
</dbReference>
<evidence type="ECO:0000256" key="1">
    <source>
        <dbReference type="ARBA" id="ARBA00004202"/>
    </source>
</evidence>
<comment type="subcellular location">
    <subcellularLocation>
        <location evidence="1">Cell membrane</location>
        <topology evidence="1">Peripheral membrane protein</topology>
    </subcellularLocation>
</comment>
<dbReference type="SMART" id="SM00382">
    <property type="entry name" value="AAA"/>
    <property type="match status" value="1"/>
</dbReference>
<evidence type="ECO:0000256" key="8">
    <source>
        <dbReference type="ARBA" id="ARBA00023136"/>
    </source>
</evidence>
<dbReference type="InterPro" id="IPR003593">
    <property type="entry name" value="AAA+_ATPase"/>
</dbReference>
<dbReference type="RefSeq" id="WP_009764988.1">
    <property type="nucleotide sequence ID" value="NZ_CP009223.1"/>
</dbReference>
<evidence type="ECO:0000313" key="10">
    <source>
        <dbReference type="EMBL" id="AIM63363.1"/>
    </source>
</evidence>
<feature type="domain" description="ABC transporter" evidence="9">
    <location>
        <begin position="5"/>
        <end position="241"/>
    </location>
</feature>
<dbReference type="InterPro" id="IPR027417">
    <property type="entry name" value="P-loop_NTPase"/>
</dbReference>
<name>A0A075U1D9_9LACO</name>
<dbReference type="NCBIfam" id="TIGR04520">
    <property type="entry name" value="ECF_ATPase_1"/>
    <property type="match status" value="1"/>
</dbReference>
<dbReference type="SUPFAM" id="SSF52540">
    <property type="entry name" value="P-loop containing nucleoside triphosphate hydrolases"/>
    <property type="match status" value="1"/>
</dbReference>
<organism evidence="10 11">
    <name type="scientific">Weissella ceti</name>
    <dbReference type="NCBI Taxonomy" id="759620"/>
    <lineage>
        <taxon>Bacteria</taxon>
        <taxon>Bacillati</taxon>
        <taxon>Bacillota</taxon>
        <taxon>Bacilli</taxon>
        <taxon>Lactobacillales</taxon>
        <taxon>Lactobacillaceae</taxon>
        <taxon>Weissella</taxon>
    </lineage>
</organism>
<dbReference type="GO" id="GO:0042626">
    <property type="term" value="F:ATPase-coupled transmembrane transporter activity"/>
    <property type="evidence" value="ECO:0007669"/>
    <property type="project" value="TreeGrafter"/>
</dbReference>
<dbReference type="STRING" id="759620.WS105_1107"/>
<keyword evidence="4" id="KW-1003">Cell membrane</keyword>
<keyword evidence="8" id="KW-0472">Membrane</keyword>
<evidence type="ECO:0000256" key="7">
    <source>
        <dbReference type="ARBA" id="ARBA00022967"/>
    </source>
</evidence>
<comment type="similarity">
    <text evidence="2">Belongs to the ABC transporter superfamily.</text>
</comment>
<dbReference type="InterPro" id="IPR017871">
    <property type="entry name" value="ABC_transporter-like_CS"/>
</dbReference>
<proteinExistence type="inferred from homology"/>